<keyword evidence="2" id="KW-1133">Transmembrane helix</keyword>
<keyword evidence="4" id="KW-1185">Reference proteome</keyword>
<dbReference type="GeneID" id="90040851"/>
<dbReference type="RefSeq" id="XP_064766659.1">
    <property type="nucleotide sequence ID" value="XM_064915339.1"/>
</dbReference>
<feature type="transmembrane region" description="Helical" evidence="2">
    <location>
        <begin position="68"/>
        <end position="87"/>
    </location>
</feature>
<dbReference type="Proteomes" id="UP001498771">
    <property type="component" value="Unassembled WGS sequence"/>
</dbReference>
<dbReference type="EMBL" id="JBBJBU010000011">
    <property type="protein sequence ID" value="KAK7203626.1"/>
    <property type="molecule type" value="Genomic_DNA"/>
</dbReference>
<feature type="region of interest" description="Disordered" evidence="1">
    <location>
        <begin position="24"/>
        <end position="47"/>
    </location>
</feature>
<protein>
    <recommendedName>
        <fullName evidence="5">Transmembrane protein</fullName>
    </recommendedName>
</protein>
<proteinExistence type="predicted"/>
<evidence type="ECO:0000313" key="3">
    <source>
        <dbReference type="EMBL" id="KAK7203626.1"/>
    </source>
</evidence>
<evidence type="ECO:0000256" key="1">
    <source>
        <dbReference type="SAM" id="MobiDB-lite"/>
    </source>
</evidence>
<name>A0ABR1F1C1_9ASCO</name>
<gene>
    <name evidence="3" type="ORF">BZA70DRAFT_70936</name>
</gene>
<feature type="transmembrane region" description="Helical" evidence="2">
    <location>
        <begin position="117"/>
        <end position="134"/>
    </location>
</feature>
<organism evidence="3 4">
    <name type="scientific">Myxozyma melibiosi</name>
    <dbReference type="NCBI Taxonomy" id="54550"/>
    <lineage>
        <taxon>Eukaryota</taxon>
        <taxon>Fungi</taxon>
        <taxon>Dikarya</taxon>
        <taxon>Ascomycota</taxon>
        <taxon>Saccharomycotina</taxon>
        <taxon>Lipomycetes</taxon>
        <taxon>Lipomycetales</taxon>
        <taxon>Lipomycetaceae</taxon>
        <taxon>Myxozyma</taxon>
    </lineage>
</organism>
<evidence type="ECO:0008006" key="5">
    <source>
        <dbReference type="Google" id="ProtNLM"/>
    </source>
</evidence>
<reference evidence="3 4" key="1">
    <citation type="submission" date="2024-03" db="EMBL/GenBank/DDBJ databases">
        <title>Genome-scale model development and genomic sequencing of the oleaginous clade Lipomyces.</title>
        <authorList>
            <consortium name="Lawrence Berkeley National Laboratory"/>
            <person name="Czajka J.J."/>
            <person name="Han Y."/>
            <person name="Kim J."/>
            <person name="Mondo S.J."/>
            <person name="Hofstad B.A."/>
            <person name="Robles A."/>
            <person name="Haridas S."/>
            <person name="Riley R."/>
            <person name="LaButti K."/>
            <person name="Pangilinan J."/>
            <person name="Andreopoulos W."/>
            <person name="Lipzen A."/>
            <person name="Yan J."/>
            <person name="Wang M."/>
            <person name="Ng V."/>
            <person name="Grigoriev I.V."/>
            <person name="Spatafora J.W."/>
            <person name="Magnuson J.K."/>
            <person name="Baker S.E."/>
            <person name="Pomraning K.R."/>
        </authorList>
    </citation>
    <scope>NUCLEOTIDE SEQUENCE [LARGE SCALE GENOMIC DNA]</scope>
    <source>
        <strain evidence="3 4">Phaff 52-87</strain>
    </source>
</reference>
<comment type="caution">
    <text evidence="3">The sequence shown here is derived from an EMBL/GenBank/DDBJ whole genome shotgun (WGS) entry which is preliminary data.</text>
</comment>
<keyword evidence="2" id="KW-0472">Membrane</keyword>
<accession>A0ABR1F1C1</accession>
<evidence type="ECO:0000256" key="2">
    <source>
        <dbReference type="SAM" id="Phobius"/>
    </source>
</evidence>
<sequence length="157" mass="18018">MLIPATSTYPPPLFRSFDLLPHNNSSPRHQTSKSDIGDEPSNGDDELSLTFSSPSKARKLKKRPKPSFRGGFFFFCFFFFILALLLFSDSGRTVACFVGSEALWHWRADLRSGGISGLYKLLYICCLFVVYLTVDRPKSGKLAWPRKRSEQRRMRQR</sequence>
<evidence type="ECO:0000313" key="4">
    <source>
        <dbReference type="Proteomes" id="UP001498771"/>
    </source>
</evidence>
<feature type="compositionally biased region" description="Acidic residues" evidence="1">
    <location>
        <begin position="37"/>
        <end position="47"/>
    </location>
</feature>
<keyword evidence="2" id="KW-0812">Transmembrane</keyword>